<evidence type="ECO:0000313" key="3">
    <source>
        <dbReference type="EMBL" id="ADB15231.1"/>
    </source>
</evidence>
<protein>
    <submittedName>
        <fullName evidence="3">VanZ family protein</fullName>
    </submittedName>
</protein>
<keyword evidence="1" id="KW-0472">Membrane</keyword>
<feature type="transmembrane region" description="Helical" evidence="1">
    <location>
        <begin position="36"/>
        <end position="59"/>
    </location>
</feature>
<evidence type="ECO:0000313" key="4">
    <source>
        <dbReference type="Proteomes" id="UP000001887"/>
    </source>
</evidence>
<feature type="domain" description="VanZ-like" evidence="2">
    <location>
        <begin position="68"/>
        <end position="146"/>
    </location>
</feature>
<dbReference type="KEGG" id="psl:Psta_0544"/>
<sequence length="162" mass="17668">MPHRDVTCVLLDFLSQIVALHREAGKFMNPSGRTSIATIAALAVLIYWGILFLGTHLPGGSQLPFTWFDKVQHASAFAMLALLLLTAISLRVRAGWIATLTVIGICAVYGLVDELSQQLVPRRTCDFYDWVADVTGSLIGCGIFFAVRAAWAMLRATQSPTT</sequence>
<feature type="transmembrane region" description="Helical" evidence="1">
    <location>
        <begin position="132"/>
        <end position="154"/>
    </location>
</feature>
<dbReference type="eggNOG" id="COG5652">
    <property type="taxonomic scope" value="Bacteria"/>
</dbReference>
<keyword evidence="4" id="KW-1185">Reference proteome</keyword>
<dbReference type="NCBIfam" id="NF037970">
    <property type="entry name" value="vanZ_1"/>
    <property type="match status" value="1"/>
</dbReference>
<dbReference type="PANTHER" id="PTHR28008:SF1">
    <property type="entry name" value="DOMAIN PROTEIN, PUTATIVE (AFU_ORTHOLOGUE AFUA_3G10980)-RELATED"/>
    <property type="match status" value="1"/>
</dbReference>
<dbReference type="HOGENOM" id="CLU_1633849_0_0_0"/>
<reference evidence="3 4" key="1">
    <citation type="journal article" date="2009" name="Stand. Genomic Sci.">
        <title>Complete genome sequence of Pirellula staleyi type strain (ATCC 27377).</title>
        <authorList>
            <person name="Clum A."/>
            <person name="Tindall B.J."/>
            <person name="Sikorski J."/>
            <person name="Ivanova N."/>
            <person name="Mavrommatis K."/>
            <person name="Lucas S."/>
            <person name="Glavina del Rio T."/>
            <person name="Nolan M."/>
            <person name="Chen F."/>
            <person name="Tice H."/>
            <person name="Pitluck S."/>
            <person name="Cheng J.F."/>
            <person name="Chertkov O."/>
            <person name="Brettin T."/>
            <person name="Han C."/>
            <person name="Detter J.C."/>
            <person name="Kuske C."/>
            <person name="Bruce D."/>
            <person name="Goodwin L."/>
            <person name="Ovchinikova G."/>
            <person name="Pati A."/>
            <person name="Mikhailova N."/>
            <person name="Chen A."/>
            <person name="Palaniappan K."/>
            <person name="Land M."/>
            <person name="Hauser L."/>
            <person name="Chang Y.J."/>
            <person name="Jeffries C.D."/>
            <person name="Chain P."/>
            <person name="Rohde M."/>
            <person name="Goker M."/>
            <person name="Bristow J."/>
            <person name="Eisen J.A."/>
            <person name="Markowitz V."/>
            <person name="Hugenholtz P."/>
            <person name="Kyrpides N.C."/>
            <person name="Klenk H.P."/>
            <person name="Lapidus A."/>
        </authorList>
    </citation>
    <scope>NUCLEOTIDE SEQUENCE [LARGE SCALE GENOMIC DNA]</scope>
    <source>
        <strain evidence="4">ATCC 27377 / DSM 6068 / ICPB 4128</strain>
    </source>
</reference>
<dbReference type="AlphaFoldDB" id="D2R483"/>
<dbReference type="PANTHER" id="PTHR28008">
    <property type="entry name" value="DOMAIN PROTEIN, PUTATIVE (AFU_ORTHOLOGUE AFUA_3G10980)-RELATED"/>
    <property type="match status" value="1"/>
</dbReference>
<keyword evidence="1" id="KW-1133">Transmembrane helix</keyword>
<dbReference type="EMBL" id="CP001848">
    <property type="protein sequence ID" value="ADB15231.1"/>
    <property type="molecule type" value="Genomic_DNA"/>
</dbReference>
<proteinExistence type="predicted"/>
<feature type="transmembrane region" description="Helical" evidence="1">
    <location>
        <begin position="71"/>
        <end position="88"/>
    </location>
</feature>
<dbReference type="Pfam" id="PF04892">
    <property type="entry name" value="VanZ"/>
    <property type="match status" value="1"/>
</dbReference>
<dbReference type="STRING" id="530564.Psta_0544"/>
<organism evidence="3 4">
    <name type="scientific">Pirellula staleyi (strain ATCC 27377 / DSM 6068 / ICPB 4128)</name>
    <name type="common">Pirella staleyi</name>
    <dbReference type="NCBI Taxonomy" id="530564"/>
    <lineage>
        <taxon>Bacteria</taxon>
        <taxon>Pseudomonadati</taxon>
        <taxon>Planctomycetota</taxon>
        <taxon>Planctomycetia</taxon>
        <taxon>Pirellulales</taxon>
        <taxon>Pirellulaceae</taxon>
        <taxon>Pirellula</taxon>
    </lineage>
</organism>
<keyword evidence="1" id="KW-0812">Transmembrane</keyword>
<gene>
    <name evidence="3" type="ordered locus">Psta_0544</name>
</gene>
<dbReference type="InterPro" id="IPR006976">
    <property type="entry name" value="VanZ-like"/>
</dbReference>
<evidence type="ECO:0000259" key="2">
    <source>
        <dbReference type="Pfam" id="PF04892"/>
    </source>
</evidence>
<evidence type="ECO:0000256" key="1">
    <source>
        <dbReference type="SAM" id="Phobius"/>
    </source>
</evidence>
<name>D2R483_PIRSD</name>
<dbReference type="Proteomes" id="UP000001887">
    <property type="component" value="Chromosome"/>
</dbReference>
<feature type="transmembrane region" description="Helical" evidence="1">
    <location>
        <begin position="95"/>
        <end position="112"/>
    </location>
</feature>
<accession>D2R483</accession>